<dbReference type="Proteomes" id="UP001320876">
    <property type="component" value="Unassembled WGS sequence"/>
</dbReference>
<proteinExistence type="predicted"/>
<feature type="transmembrane region" description="Helical" evidence="1">
    <location>
        <begin position="95"/>
        <end position="113"/>
    </location>
</feature>
<keyword evidence="3" id="KW-1185">Reference proteome</keyword>
<reference evidence="2 3" key="1">
    <citation type="submission" date="2022-10" db="EMBL/GenBank/DDBJ databases">
        <title>Luteolibacter arcticus strain CCTCC AB 2014275, whole genome shotgun sequencing project.</title>
        <authorList>
            <person name="Zhao G."/>
            <person name="Shen L."/>
        </authorList>
    </citation>
    <scope>NUCLEOTIDE SEQUENCE [LARGE SCALE GENOMIC DNA]</scope>
    <source>
        <strain evidence="2 3">CCTCC AB 2014275</strain>
    </source>
</reference>
<organism evidence="2 3">
    <name type="scientific">Luteolibacter arcticus</name>
    <dbReference type="NCBI Taxonomy" id="1581411"/>
    <lineage>
        <taxon>Bacteria</taxon>
        <taxon>Pseudomonadati</taxon>
        <taxon>Verrucomicrobiota</taxon>
        <taxon>Verrucomicrobiia</taxon>
        <taxon>Verrucomicrobiales</taxon>
        <taxon>Verrucomicrobiaceae</taxon>
        <taxon>Luteolibacter</taxon>
    </lineage>
</organism>
<sequence>MAIVSLILAAIVLFLIGAGIAVGLVACGLAALLVGLGMISSSVIVGIHSGRTTDGIRAFLLQCGIIAGVPAGAISALLATSLIAELKGVVDWPVLIYGALGGALAGIMVALALDLMSRRLHAWAALRLTRVTGADVKAAPGL</sequence>
<keyword evidence="1" id="KW-0472">Membrane</keyword>
<evidence type="ECO:0000313" key="2">
    <source>
        <dbReference type="EMBL" id="MCW1923043.1"/>
    </source>
</evidence>
<feature type="transmembrane region" description="Helical" evidence="1">
    <location>
        <begin position="59"/>
        <end position="83"/>
    </location>
</feature>
<gene>
    <name evidence="2" type="ORF">OKA05_10805</name>
</gene>
<feature type="transmembrane region" description="Helical" evidence="1">
    <location>
        <begin position="29"/>
        <end position="47"/>
    </location>
</feature>
<comment type="caution">
    <text evidence="2">The sequence shown here is derived from an EMBL/GenBank/DDBJ whole genome shotgun (WGS) entry which is preliminary data.</text>
</comment>
<name>A0ABT3GHQ1_9BACT</name>
<evidence type="ECO:0008006" key="4">
    <source>
        <dbReference type="Google" id="ProtNLM"/>
    </source>
</evidence>
<evidence type="ECO:0000256" key="1">
    <source>
        <dbReference type="SAM" id="Phobius"/>
    </source>
</evidence>
<protein>
    <recommendedName>
        <fullName evidence="4">Major facilitator superfamily (MFS) profile domain-containing protein</fullName>
    </recommendedName>
</protein>
<accession>A0ABT3GHQ1</accession>
<keyword evidence="1" id="KW-1133">Transmembrane helix</keyword>
<dbReference type="RefSeq" id="WP_264487148.1">
    <property type="nucleotide sequence ID" value="NZ_JAPDDT010000003.1"/>
</dbReference>
<evidence type="ECO:0000313" key="3">
    <source>
        <dbReference type="Proteomes" id="UP001320876"/>
    </source>
</evidence>
<keyword evidence="1" id="KW-0812">Transmembrane</keyword>
<dbReference type="EMBL" id="JAPDDT010000003">
    <property type="protein sequence ID" value="MCW1923043.1"/>
    <property type="molecule type" value="Genomic_DNA"/>
</dbReference>